<accession>A0A6G1AUS8</accession>
<evidence type="ECO:0000313" key="2">
    <source>
        <dbReference type="Proteomes" id="UP000475037"/>
    </source>
</evidence>
<dbReference type="EMBL" id="VOAJ01003611">
    <property type="protein sequence ID" value="KAF0879291.1"/>
    <property type="molecule type" value="Genomic_DNA"/>
</dbReference>
<dbReference type="PANTHER" id="PTHR19446">
    <property type="entry name" value="REVERSE TRANSCRIPTASES"/>
    <property type="match status" value="1"/>
</dbReference>
<feature type="non-terminal residue" evidence="1">
    <location>
        <position position="211"/>
    </location>
</feature>
<gene>
    <name evidence="1" type="ORF">FOF47_R05557</name>
</gene>
<proteinExistence type="predicted"/>
<dbReference type="Proteomes" id="UP000475037">
    <property type="component" value="Unassembled WGS sequence"/>
</dbReference>
<name>A0A6G1AUS8_CROCR</name>
<reference evidence="1 2" key="1">
    <citation type="submission" date="2019-11" db="EMBL/GenBank/DDBJ databases">
        <authorList>
            <person name="Yang C."/>
            <person name="Li F."/>
        </authorList>
    </citation>
    <scope>NUCLEOTIDE SEQUENCE [LARGE SCALE GENOMIC DNA]</scope>
    <source>
        <strain evidence="1">KB4526</strain>
        <tissue evidence="1">Muscle</tissue>
    </source>
</reference>
<organism evidence="1 2">
    <name type="scientific">Crocuta crocuta</name>
    <name type="common">Spotted hyena</name>
    <dbReference type="NCBI Taxonomy" id="9678"/>
    <lineage>
        <taxon>Eukaryota</taxon>
        <taxon>Metazoa</taxon>
        <taxon>Chordata</taxon>
        <taxon>Craniata</taxon>
        <taxon>Vertebrata</taxon>
        <taxon>Euteleostomi</taxon>
        <taxon>Mammalia</taxon>
        <taxon>Eutheria</taxon>
        <taxon>Laurasiatheria</taxon>
        <taxon>Carnivora</taxon>
        <taxon>Feliformia</taxon>
        <taxon>Hyaenidae</taxon>
        <taxon>Crocuta</taxon>
    </lineage>
</organism>
<evidence type="ECO:0000313" key="1">
    <source>
        <dbReference type="EMBL" id="KAF0879291.1"/>
    </source>
</evidence>
<keyword evidence="2" id="KW-1185">Reference proteome</keyword>
<sequence length="211" mass="24766">TCRRMKLDHFLTPYTKINLKWIKDLNVRQETIKTPEEKAGNNLLDLKCSNFLPDTSPKAKESRAKMNYWDLIKIKSFCMVKETINKTNRQLTEWEKIVANDISDKGLVSKIYKELTKLHTRKTNNPVKKWAEDMNRHFSKEDIQMANRHMKPCSASLLIREIEIKTTLRYHLTPVRVAKMSKSETSRCWRGCGDTGTLLHCLWECKLVQPL</sequence>
<protein>
    <submittedName>
        <fullName evidence="1">LORF2 protein</fullName>
    </submittedName>
</protein>
<feature type="non-terminal residue" evidence="1">
    <location>
        <position position="1"/>
    </location>
</feature>
<comment type="caution">
    <text evidence="1">The sequence shown here is derived from an EMBL/GenBank/DDBJ whole genome shotgun (WGS) entry which is preliminary data.</text>
</comment>
<dbReference type="AlphaFoldDB" id="A0A6G1AUS8"/>